<gene>
    <name evidence="1" type="ORF">C7410_11666</name>
</gene>
<name>A0A2V4TSD8_9BURK</name>
<dbReference type="Proteomes" id="UP000247772">
    <property type="component" value="Unassembled WGS sequence"/>
</dbReference>
<reference evidence="1 2" key="1">
    <citation type="submission" date="2018-06" db="EMBL/GenBank/DDBJ databases">
        <title>Genomic Encyclopedia of Type Strains, Phase IV (KMG-V): Genome sequencing to study the core and pangenomes of soil and plant-associated prokaryotes.</title>
        <authorList>
            <person name="Whitman W."/>
        </authorList>
    </citation>
    <scope>NUCLEOTIDE SEQUENCE [LARGE SCALE GENOMIC DNA]</scope>
    <source>
        <strain evidence="1 2">SRCL-318</strain>
    </source>
</reference>
<dbReference type="AlphaFoldDB" id="A0A2V4TSD8"/>
<comment type="caution">
    <text evidence="1">The sequence shown here is derived from an EMBL/GenBank/DDBJ whole genome shotgun (WGS) entry which is preliminary data.</text>
</comment>
<proteinExistence type="predicted"/>
<accession>A0A2V4TSD8</accession>
<evidence type="ECO:0000313" key="2">
    <source>
        <dbReference type="Proteomes" id="UP000247772"/>
    </source>
</evidence>
<sequence length="139" mass="15606">MKLRTTNKQGRHFSTRRAIELLEDYGVETAQGLLSAPRGVLRRTTVNYYLSAWRLDHLHLLRPLPAVRFQAEHSNDCWQFDLSPSDLKHIERPSWIDPAKGEPTLMLFSVADVAASIKRGGALAAKVRSKQLGDELASA</sequence>
<evidence type="ECO:0000313" key="1">
    <source>
        <dbReference type="EMBL" id="PYE20528.1"/>
    </source>
</evidence>
<protein>
    <submittedName>
        <fullName evidence="1">Uncharacterized protein</fullName>
    </submittedName>
</protein>
<organism evidence="1 2">
    <name type="scientific">Paraburkholderia silvatlantica</name>
    <dbReference type="NCBI Taxonomy" id="321895"/>
    <lineage>
        <taxon>Bacteria</taxon>
        <taxon>Pseudomonadati</taxon>
        <taxon>Pseudomonadota</taxon>
        <taxon>Betaproteobacteria</taxon>
        <taxon>Burkholderiales</taxon>
        <taxon>Burkholderiaceae</taxon>
        <taxon>Paraburkholderia</taxon>
    </lineage>
</organism>
<dbReference type="EMBL" id="QJSQ01000016">
    <property type="protein sequence ID" value="PYE20528.1"/>
    <property type="molecule type" value="Genomic_DNA"/>
</dbReference>